<accession>A0A0U0RFF7</accession>
<evidence type="ECO:0000313" key="1">
    <source>
        <dbReference type="EMBL" id="COW00674.1"/>
    </source>
</evidence>
<dbReference type="EMBL" id="CSAE01000276">
    <property type="protein sequence ID" value="COW00674.1"/>
    <property type="molecule type" value="Genomic_DNA"/>
</dbReference>
<protein>
    <submittedName>
        <fullName evidence="1">Uncharacterized protein</fullName>
    </submittedName>
</protein>
<proteinExistence type="predicted"/>
<evidence type="ECO:0000313" key="2">
    <source>
        <dbReference type="Proteomes" id="UP000038802"/>
    </source>
</evidence>
<name>A0A0U0RFF7_MYCTX</name>
<reference evidence="2" key="1">
    <citation type="submission" date="2015-03" db="EMBL/GenBank/DDBJ databases">
        <authorList>
            <consortium name="Pathogen Informatics"/>
        </authorList>
    </citation>
    <scope>NUCLEOTIDE SEQUENCE [LARGE SCALE GENOMIC DNA]</scope>
    <source>
        <strain evidence="2">K00500041</strain>
    </source>
</reference>
<dbReference type="Proteomes" id="UP000038802">
    <property type="component" value="Unassembled WGS sequence"/>
</dbReference>
<sequence>MPRASSIARLCASACAADVSPLMRSARSTAAVAGRPWKSFSMPRCTNHSRAFSRTIVSPATENRK</sequence>
<dbReference type="AlphaFoldDB" id="A0A0U0RFF7"/>
<organism evidence="1 2">
    <name type="scientific">Mycobacterium tuberculosis</name>
    <dbReference type="NCBI Taxonomy" id="1773"/>
    <lineage>
        <taxon>Bacteria</taxon>
        <taxon>Bacillati</taxon>
        <taxon>Actinomycetota</taxon>
        <taxon>Actinomycetes</taxon>
        <taxon>Mycobacteriales</taxon>
        <taxon>Mycobacteriaceae</taxon>
        <taxon>Mycobacterium</taxon>
        <taxon>Mycobacterium tuberculosis complex</taxon>
    </lineage>
</organism>
<gene>
    <name evidence="1" type="ORF">ERS007703_02508</name>
</gene>